<comment type="subcellular location">
    <subcellularLocation>
        <location evidence="4">Secreted</location>
    </subcellularLocation>
    <subcellularLocation>
        <location evidence="4">Bacterial flagellum</location>
    </subcellularLocation>
</comment>
<dbReference type="Gene3D" id="6.10.10.10">
    <property type="entry name" value="Flagellar export chaperone, C-terminal domain"/>
    <property type="match status" value="1"/>
</dbReference>
<feature type="domain" description="Flagellin C-terminal" evidence="6">
    <location>
        <begin position="639"/>
        <end position="724"/>
    </location>
</feature>
<accession>A0A517MTW6</accession>
<dbReference type="GO" id="GO:0005576">
    <property type="term" value="C:extracellular region"/>
    <property type="evidence" value="ECO:0007669"/>
    <property type="project" value="UniProtKB-SubCell"/>
</dbReference>
<keyword evidence="7" id="KW-0969">Cilium</keyword>
<comment type="function">
    <text evidence="4">Flagellin is the subunit protein which polymerizes to form the filaments of bacterial flagella.</text>
</comment>
<dbReference type="InterPro" id="IPR001029">
    <property type="entry name" value="Flagellin_N"/>
</dbReference>
<dbReference type="Pfam" id="PF00700">
    <property type="entry name" value="Flagellin_C"/>
    <property type="match status" value="1"/>
</dbReference>
<dbReference type="SUPFAM" id="SSF64518">
    <property type="entry name" value="Phase 1 flagellin"/>
    <property type="match status" value="2"/>
</dbReference>
<protein>
    <recommendedName>
        <fullName evidence="4">Flagellin</fullName>
    </recommendedName>
</protein>
<dbReference type="Pfam" id="PF00669">
    <property type="entry name" value="Flagellin_N"/>
    <property type="match status" value="1"/>
</dbReference>
<dbReference type="PANTHER" id="PTHR42792">
    <property type="entry name" value="FLAGELLIN"/>
    <property type="match status" value="1"/>
</dbReference>
<name>A0A517MTW6_9BACT</name>
<keyword evidence="2 4" id="KW-0964">Secreted</keyword>
<reference evidence="7 8" key="1">
    <citation type="submission" date="2019-02" db="EMBL/GenBank/DDBJ databases">
        <title>Deep-cultivation of Planctomycetes and their phenomic and genomic characterization uncovers novel biology.</title>
        <authorList>
            <person name="Wiegand S."/>
            <person name="Jogler M."/>
            <person name="Boedeker C."/>
            <person name="Pinto D."/>
            <person name="Vollmers J."/>
            <person name="Rivas-Marin E."/>
            <person name="Kohn T."/>
            <person name="Peeters S.H."/>
            <person name="Heuer A."/>
            <person name="Rast P."/>
            <person name="Oberbeckmann S."/>
            <person name="Bunk B."/>
            <person name="Jeske O."/>
            <person name="Meyerdierks A."/>
            <person name="Storesund J.E."/>
            <person name="Kallscheuer N."/>
            <person name="Luecker S."/>
            <person name="Lage O.M."/>
            <person name="Pohl T."/>
            <person name="Merkel B.J."/>
            <person name="Hornburger P."/>
            <person name="Mueller R.-W."/>
            <person name="Bruemmer F."/>
            <person name="Labrenz M."/>
            <person name="Spormann A.M."/>
            <person name="Op den Camp H."/>
            <person name="Overmann J."/>
            <person name="Amann R."/>
            <person name="Jetten M.S.M."/>
            <person name="Mascher T."/>
            <person name="Medema M.H."/>
            <person name="Devos D.P."/>
            <person name="Kaster A.-K."/>
            <person name="Ovreas L."/>
            <person name="Rohde M."/>
            <person name="Galperin M.Y."/>
            <person name="Jogler C."/>
        </authorList>
    </citation>
    <scope>NUCLEOTIDE SEQUENCE [LARGE SCALE GENOMIC DNA]</scope>
    <source>
        <strain evidence="7 8">HG15A2</strain>
    </source>
</reference>
<evidence type="ECO:0000256" key="2">
    <source>
        <dbReference type="ARBA" id="ARBA00022525"/>
    </source>
</evidence>
<dbReference type="PANTHER" id="PTHR42792:SF2">
    <property type="entry name" value="FLAGELLIN"/>
    <property type="match status" value="1"/>
</dbReference>
<dbReference type="OrthoDB" id="9796789at2"/>
<dbReference type="InterPro" id="IPR001492">
    <property type="entry name" value="Flagellin"/>
</dbReference>
<evidence type="ECO:0000259" key="5">
    <source>
        <dbReference type="Pfam" id="PF00669"/>
    </source>
</evidence>
<evidence type="ECO:0000256" key="3">
    <source>
        <dbReference type="ARBA" id="ARBA00023143"/>
    </source>
</evidence>
<dbReference type="PRINTS" id="PR00207">
    <property type="entry name" value="FLAGELLIN"/>
</dbReference>
<dbReference type="InterPro" id="IPR046358">
    <property type="entry name" value="Flagellin_C"/>
</dbReference>
<gene>
    <name evidence="7" type="primary">fliC</name>
    <name evidence="7" type="ORF">HG15A2_15980</name>
</gene>
<dbReference type="Proteomes" id="UP000319852">
    <property type="component" value="Chromosome"/>
</dbReference>
<proteinExistence type="inferred from homology"/>
<evidence type="ECO:0000313" key="7">
    <source>
        <dbReference type="EMBL" id="QDS98325.1"/>
    </source>
</evidence>
<dbReference type="InterPro" id="IPR010810">
    <property type="entry name" value="Flagellin_hook_IN_motif"/>
</dbReference>
<dbReference type="AlphaFoldDB" id="A0A517MTW6"/>
<dbReference type="RefSeq" id="WP_145059384.1">
    <property type="nucleotide sequence ID" value="NZ_CP036263.1"/>
</dbReference>
<organism evidence="7 8">
    <name type="scientific">Adhaeretor mobilis</name>
    <dbReference type="NCBI Taxonomy" id="1930276"/>
    <lineage>
        <taxon>Bacteria</taxon>
        <taxon>Pseudomonadati</taxon>
        <taxon>Planctomycetota</taxon>
        <taxon>Planctomycetia</taxon>
        <taxon>Pirellulales</taxon>
        <taxon>Lacipirellulaceae</taxon>
        <taxon>Adhaeretor</taxon>
    </lineage>
</organism>
<comment type="similarity">
    <text evidence="1 4">Belongs to the bacterial flagellin family.</text>
</comment>
<evidence type="ECO:0000256" key="4">
    <source>
        <dbReference type="RuleBase" id="RU362073"/>
    </source>
</evidence>
<evidence type="ECO:0000313" key="8">
    <source>
        <dbReference type="Proteomes" id="UP000319852"/>
    </source>
</evidence>
<feature type="domain" description="Flagellin N-terminal" evidence="5">
    <location>
        <begin position="4"/>
        <end position="141"/>
    </location>
</feature>
<dbReference type="GO" id="GO:0009288">
    <property type="term" value="C:bacterial-type flagellum"/>
    <property type="evidence" value="ECO:0007669"/>
    <property type="project" value="UniProtKB-SubCell"/>
</dbReference>
<dbReference type="GO" id="GO:0005198">
    <property type="term" value="F:structural molecule activity"/>
    <property type="evidence" value="ECO:0007669"/>
    <property type="project" value="UniProtKB-UniRule"/>
</dbReference>
<dbReference type="InterPro" id="IPR042187">
    <property type="entry name" value="Flagellin_C_sub2"/>
</dbReference>
<dbReference type="KEGG" id="amob:HG15A2_15980"/>
<keyword evidence="3 4" id="KW-0975">Bacterial flagellum</keyword>
<keyword evidence="7" id="KW-0966">Cell projection</keyword>
<evidence type="ECO:0000259" key="6">
    <source>
        <dbReference type="Pfam" id="PF00700"/>
    </source>
</evidence>
<sequence>MSRINTNVSSLVAQNTLSRSNSGLNEALTRLSTGLKINTGKDDPAGLIASENLRSDITAIRRSISNTERATQVIATADSSLGQVSSLLNDIRGLVTESANAGALSEEQVAANQLQLDSSLEALNRIAQTTTFQGRRLLDGSLDFVTSAGTNFSNVSDLKIDQANLGATGSVSVDINVSAAATQAQVDVDNVPVEIAGVTSSDGTLTFATAAVAEVLSTGTFTVGTGGSDTITVTAVSGGAAAGTAGDDIDVVIVDDNGTANGVDSVTFAAGVLTVNADVTGGVGSDDIAAAIQAFNGGADFTSSSSATNNLIAGDIATNTDVTSGGVDGVDEVDALITIAAANDGTAFDRAITFVSTNDEGAGAFSVTDDGTTLAISVDDDTAVDLADLAAEIETQLNATDDDVQFTATLTDTTGDGQFDTTVDTDPTLVNVGATTAGVDSGGGIANAVVLELSGSNGSEVLSFGANTSIDDLVQGINLVSDATGVTATANGTTLELTSSTYGSESLVDINILSEGTGTTAAGTFTTAIADGERAEGSDIVATINGVEATGKGNELSINTASLDLQATLTADFTGTASFTIDDGGALFQLGPDVVSNQQARLGIGSVNTARLGGASGKLFQLGTGGSAELSTDANTAAKIVEEAIDQVTGLRGRLGAFQRTTLETNKNALNDTLVNLTEAESSIRDADFAAESAALTRSQILVQSGTTVLSIANQNPQNVLALLR</sequence>
<dbReference type="Pfam" id="PF07196">
    <property type="entry name" value="Flagellin_IN"/>
    <property type="match status" value="1"/>
</dbReference>
<keyword evidence="8" id="KW-1185">Reference proteome</keyword>
<evidence type="ECO:0000256" key="1">
    <source>
        <dbReference type="ARBA" id="ARBA00005709"/>
    </source>
</evidence>
<dbReference type="EMBL" id="CP036263">
    <property type="protein sequence ID" value="QDS98325.1"/>
    <property type="molecule type" value="Genomic_DNA"/>
</dbReference>
<dbReference type="Gene3D" id="1.20.1330.10">
    <property type="entry name" value="f41 fragment of flagellin, N-terminal domain"/>
    <property type="match status" value="2"/>
</dbReference>
<keyword evidence="7" id="KW-0282">Flagellum</keyword>